<evidence type="ECO:0000256" key="4">
    <source>
        <dbReference type="HAMAP-Rule" id="MF_00724"/>
    </source>
</evidence>
<protein>
    <recommendedName>
        <fullName evidence="4 5">Flagellar hook-basal body complex protein FliE</fullName>
    </recommendedName>
</protein>
<dbReference type="PRINTS" id="PR01006">
    <property type="entry name" value="FLGHOOKFLIE"/>
</dbReference>
<keyword evidence="3 4" id="KW-0975">Bacterial flagellum</keyword>
<dbReference type="AlphaFoldDB" id="A0A6L8LCB8"/>
<evidence type="ECO:0000256" key="1">
    <source>
        <dbReference type="ARBA" id="ARBA00004117"/>
    </source>
</evidence>
<keyword evidence="7" id="KW-0282">Flagellum</keyword>
<dbReference type="GO" id="GO:0003774">
    <property type="term" value="F:cytoskeletal motor activity"/>
    <property type="evidence" value="ECO:0007669"/>
    <property type="project" value="InterPro"/>
</dbReference>
<name>A0A6L8LCB8_9RHOB</name>
<dbReference type="InterPro" id="IPR001624">
    <property type="entry name" value="FliE"/>
</dbReference>
<dbReference type="Pfam" id="PF02049">
    <property type="entry name" value="FliE"/>
    <property type="match status" value="1"/>
</dbReference>
<organism evidence="7 8">
    <name type="scientific">Thalassovita mangrovi</name>
    <dbReference type="NCBI Taxonomy" id="2692236"/>
    <lineage>
        <taxon>Bacteria</taxon>
        <taxon>Pseudomonadati</taxon>
        <taxon>Pseudomonadota</taxon>
        <taxon>Alphaproteobacteria</taxon>
        <taxon>Rhodobacterales</taxon>
        <taxon>Roseobacteraceae</taxon>
        <taxon>Thalassovita</taxon>
    </lineage>
</organism>
<dbReference type="EMBL" id="WWEN01000001">
    <property type="protein sequence ID" value="MYM53697.1"/>
    <property type="molecule type" value="Genomic_DNA"/>
</dbReference>
<evidence type="ECO:0000313" key="7">
    <source>
        <dbReference type="EMBL" id="MYM53697.1"/>
    </source>
</evidence>
<dbReference type="HAMAP" id="MF_00724">
    <property type="entry name" value="FliE"/>
    <property type="match status" value="1"/>
</dbReference>
<dbReference type="PANTHER" id="PTHR34653:SF1">
    <property type="entry name" value="FLAGELLAR HOOK-BASAL BODY COMPLEX PROTEIN FLIE"/>
    <property type="match status" value="1"/>
</dbReference>
<accession>A0A6L8LCB8</accession>
<comment type="subcellular location">
    <subcellularLocation>
        <location evidence="1 4">Bacterial flagellum basal body</location>
    </subcellularLocation>
</comment>
<dbReference type="RefSeq" id="WP_160971419.1">
    <property type="nucleotide sequence ID" value="NZ_WWEN01000001.1"/>
</dbReference>
<evidence type="ECO:0000256" key="6">
    <source>
        <dbReference type="SAM" id="MobiDB-lite"/>
    </source>
</evidence>
<dbReference type="PANTHER" id="PTHR34653">
    <property type="match status" value="1"/>
</dbReference>
<evidence type="ECO:0000313" key="8">
    <source>
        <dbReference type="Proteomes" id="UP000479043"/>
    </source>
</evidence>
<comment type="caution">
    <text evidence="7">The sequence shown here is derived from an EMBL/GenBank/DDBJ whole genome shotgun (WGS) entry which is preliminary data.</text>
</comment>
<evidence type="ECO:0000256" key="5">
    <source>
        <dbReference type="NCBIfam" id="TIGR00205"/>
    </source>
</evidence>
<feature type="region of interest" description="Disordered" evidence="6">
    <location>
        <begin position="1"/>
        <end position="56"/>
    </location>
</feature>
<evidence type="ECO:0000256" key="3">
    <source>
        <dbReference type="ARBA" id="ARBA00023143"/>
    </source>
</evidence>
<keyword evidence="7" id="KW-0966">Cell projection</keyword>
<dbReference type="NCBIfam" id="TIGR00205">
    <property type="entry name" value="fliE"/>
    <property type="match status" value="1"/>
</dbReference>
<feature type="compositionally biased region" description="Polar residues" evidence="6">
    <location>
        <begin position="1"/>
        <end position="39"/>
    </location>
</feature>
<proteinExistence type="inferred from homology"/>
<dbReference type="GO" id="GO:0009425">
    <property type="term" value="C:bacterial-type flagellum basal body"/>
    <property type="evidence" value="ECO:0007669"/>
    <property type="project" value="UniProtKB-SubCell"/>
</dbReference>
<keyword evidence="7" id="KW-0969">Cilium</keyword>
<reference evidence="7 8" key="1">
    <citation type="submission" date="2020-01" db="EMBL/GenBank/DDBJ databases">
        <authorList>
            <person name="Chen S."/>
        </authorList>
    </citation>
    <scope>NUCLEOTIDE SEQUENCE [LARGE SCALE GENOMIC DNA]</scope>
    <source>
        <strain evidence="7 8">GS-10</strain>
    </source>
</reference>
<evidence type="ECO:0000256" key="2">
    <source>
        <dbReference type="ARBA" id="ARBA00009272"/>
    </source>
</evidence>
<comment type="similarity">
    <text evidence="2 4">Belongs to the FliE family.</text>
</comment>
<dbReference type="Proteomes" id="UP000479043">
    <property type="component" value="Unassembled WGS sequence"/>
</dbReference>
<gene>
    <name evidence="4 7" type="primary">fliE</name>
    <name evidence="7" type="ORF">GR167_00145</name>
</gene>
<sequence>MSINGLSGQSTLAALTSRGTTPVQQGNSANPTKQTTSFSDRLGGALEQVAQSQNKAADAAKAYETGRTDNLAGVMVEQQVASLGFQMTLNVRNKALSAYRDIMNMPV</sequence>
<dbReference type="GO" id="GO:0071973">
    <property type="term" value="P:bacterial-type flagellum-dependent cell motility"/>
    <property type="evidence" value="ECO:0007669"/>
    <property type="project" value="InterPro"/>
</dbReference>
<keyword evidence="8" id="KW-1185">Reference proteome</keyword>
<dbReference type="GO" id="GO:0005198">
    <property type="term" value="F:structural molecule activity"/>
    <property type="evidence" value="ECO:0007669"/>
    <property type="project" value="UniProtKB-UniRule"/>
</dbReference>